<dbReference type="RefSeq" id="WP_344996601.1">
    <property type="nucleotide sequence ID" value="NZ_BAABFR010000039.1"/>
</dbReference>
<sequence length="134" mass="15138">MIHRHRLRDVGISEKDIGSGEYARGGGGRAAATHRTIYAPDAVHEFPWASEGQVRRLEGREAIAAYMRQLPGHIVFGPFEDVQVREVGDETIVQATGRHRRPDGTPRDLSYIGFITRRDGKVTRWQDYMNALQP</sequence>
<dbReference type="InterPro" id="IPR037401">
    <property type="entry name" value="SnoaL-like"/>
</dbReference>
<dbReference type="Gene3D" id="3.10.450.50">
    <property type="match status" value="1"/>
</dbReference>
<protein>
    <recommendedName>
        <fullName evidence="1">SnoaL-like domain-containing protein</fullName>
    </recommendedName>
</protein>
<keyword evidence="3" id="KW-1185">Reference proteome</keyword>
<accession>A0ABP8JRR9</accession>
<dbReference type="EMBL" id="BAABFR010000039">
    <property type="protein sequence ID" value="GAA4394737.1"/>
    <property type="molecule type" value="Genomic_DNA"/>
</dbReference>
<gene>
    <name evidence="2" type="ORF">GCM10023147_27130</name>
</gene>
<dbReference type="SUPFAM" id="SSF54427">
    <property type="entry name" value="NTF2-like"/>
    <property type="match status" value="1"/>
</dbReference>
<dbReference type="InterPro" id="IPR032710">
    <property type="entry name" value="NTF2-like_dom_sf"/>
</dbReference>
<reference evidence="3" key="1">
    <citation type="journal article" date="2019" name="Int. J. Syst. Evol. Microbiol.">
        <title>The Global Catalogue of Microorganisms (GCM) 10K type strain sequencing project: providing services to taxonomists for standard genome sequencing and annotation.</title>
        <authorList>
            <consortium name="The Broad Institute Genomics Platform"/>
            <consortium name="The Broad Institute Genome Sequencing Center for Infectious Disease"/>
            <person name="Wu L."/>
            <person name="Ma J."/>
        </authorList>
    </citation>
    <scope>NUCLEOTIDE SEQUENCE [LARGE SCALE GENOMIC DNA]</scope>
    <source>
        <strain evidence="3">JCM 17688</strain>
    </source>
</reference>
<organism evidence="2 3">
    <name type="scientific">Tsukamurella soli</name>
    <dbReference type="NCBI Taxonomy" id="644556"/>
    <lineage>
        <taxon>Bacteria</taxon>
        <taxon>Bacillati</taxon>
        <taxon>Actinomycetota</taxon>
        <taxon>Actinomycetes</taxon>
        <taxon>Mycobacteriales</taxon>
        <taxon>Tsukamurellaceae</taxon>
        <taxon>Tsukamurella</taxon>
    </lineage>
</organism>
<evidence type="ECO:0000313" key="3">
    <source>
        <dbReference type="Proteomes" id="UP001500635"/>
    </source>
</evidence>
<evidence type="ECO:0000259" key="1">
    <source>
        <dbReference type="Pfam" id="PF12680"/>
    </source>
</evidence>
<dbReference type="Pfam" id="PF12680">
    <property type="entry name" value="SnoaL_2"/>
    <property type="match status" value="1"/>
</dbReference>
<evidence type="ECO:0000313" key="2">
    <source>
        <dbReference type="EMBL" id="GAA4394737.1"/>
    </source>
</evidence>
<comment type="caution">
    <text evidence="2">The sequence shown here is derived from an EMBL/GenBank/DDBJ whole genome shotgun (WGS) entry which is preliminary data.</text>
</comment>
<feature type="domain" description="SnoaL-like" evidence="1">
    <location>
        <begin position="32"/>
        <end position="125"/>
    </location>
</feature>
<dbReference type="Proteomes" id="UP001500635">
    <property type="component" value="Unassembled WGS sequence"/>
</dbReference>
<name>A0ABP8JRR9_9ACTN</name>
<proteinExistence type="predicted"/>